<protein>
    <submittedName>
        <fullName evidence="2">Uncharacterized protein</fullName>
    </submittedName>
</protein>
<dbReference type="Proteomes" id="UP001589718">
    <property type="component" value="Unassembled WGS sequence"/>
</dbReference>
<evidence type="ECO:0000313" key="3">
    <source>
        <dbReference type="Proteomes" id="UP001589718"/>
    </source>
</evidence>
<dbReference type="EMBL" id="JBHMCR010000021">
    <property type="protein sequence ID" value="MFB9524341.1"/>
    <property type="molecule type" value="Genomic_DNA"/>
</dbReference>
<sequence>MRSLFGARGSRDRASFGRGLPVGGDGVPVGADARGRLLLLGSHRSVPYDVVLIGGVWTAQVLALRAARGGVRVVVETGRAGLWAGVAEAAGAEVCGVGRVPAAGAGEGCPVLVVRDCGMRPPRGRVAPAPWQSVLTLLPYLSPVAPGLVRNAALVGVQRVSPQEAEHLGRLLALSPTERGTLPGLADGVTLWCADGPERHWVTTAPDPSESALLGPPRRMDPAGDRAPADNGAIPLPSIGHHGLGNGAREGDG</sequence>
<proteinExistence type="predicted"/>
<gene>
    <name evidence="2" type="ORF">ACFFTU_30835</name>
</gene>
<comment type="caution">
    <text evidence="2">The sequence shown here is derived from an EMBL/GenBank/DDBJ whole genome shotgun (WGS) entry which is preliminary data.</text>
</comment>
<organism evidence="2 3">
    <name type="scientific">Streptomyces cremeus</name>
    <dbReference type="NCBI Taxonomy" id="66881"/>
    <lineage>
        <taxon>Bacteria</taxon>
        <taxon>Bacillati</taxon>
        <taxon>Actinomycetota</taxon>
        <taxon>Actinomycetes</taxon>
        <taxon>Kitasatosporales</taxon>
        <taxon>Streptomycetaceae</taxon>
        <taxon>Streptomyces</taxon>
    </lineage>
</organism>
<feature type="region of interest" description="Disordered" evidence="1">
    <location>
        <begin position="201"/>
        <end position="253"/>
    </location>
</feature>
<evidence type="ECO:0000313" key="2">
    <source>
        <dbReference type="EMBL" id="MFB9524341.1"/>
    </source>
</evidence>
<dbReference type="RefSeq" id="WP_345220143.1">
    <property type="nucleotide sequence ID" value="NZ_BAAAXE010000011.1"/>
</dbReference>
<feature type="compositionally biased region" description="Basic and acidic residues" evidence="1">
    <location>
        <begin position="218"/>
        <end position="228"/>
    </location>
</feature>
<evidence type="ECO:0000256" key="1">
    <source>
        <dbReference type="SAM" id="MobiDB-lite"/>
    </source>
</evidence>
<feature type="compositionally biased region" description="Gly residues" evidence="1">
    <location>
        <begin position="242"/>
        <end position="253"/>
    </location>
</feature>
<name>A0ABV5PPC5_STRCM</name>
<keyword evidence="3" id="KW-1185">Reference proteome</keyword>
<accession>A0ABV5PPC5</accession>
<reference evidence="2 3" key="1">
    <citation type="submission" date="2024-09" db="EMBL/GenBank/DDBJ databases">
        <authorList>
            <person name="Sun Q."/>
            <person name="Mori K."/>
        </authorList>
    </citation>
    <scope>NUCLEOTIDE SEQUENCE [LARGE SCALE GENOMIC DNA]</scope>
    <source>
        <strain evidence="2 3">JCM 4362</strain>
    </source>
</reference>